<evidence type="ECO:0000256" key="3">
    <source>
        <dbReference type="ARBA" id="ARBA00023163"/>
    </source>
</evidence>
<proteinExistence type="predicted"/>
<feature type="region of interest" description="Disordered" evidence="5">
    <location>
        <begin position="64"/>
        <end position="110"/>
    </location>
</feature>
<name>A0A0K8VRG0_BACLA</name>
<keyword evidence="4" id="KW-0539">Nucleus</keyword>
<dbReference type="PROSITE" id="PS50888">
    <property type="entry name" value="BHLH"/>
    <property type="match status" value="1"/>
</dbReference>
<dbReference type="GO" id="GO:0046983">
    <property type="term" value="F:protein dimerization activity"/>
    <property type="evidence" value="ECO:0007669"/>
    <property type="project" value="InterPro"/>
</dbReference>
<feature type="region of interest" description="Disordered" evidence="5">
    <location>
        <begin position="235"/>
        <end position="346"/>
    </location>
</feature>
<dbReference type="PANTHER" id="PTHR23349">
    <property type="entry name" value="BASIC HELIX-LOOP-HELIX TRANSCRIPTION FACTOR, TWIST"/>
    <property type="match status" value="1"/>
</dbReference>
<evidence type="ECO:0000256" key="1">
    <source>
        <dbReference type="ARBA" id="ARBA00023015"/>
    </source>
</evidence>
<dbReference type="CDD" id="cd11417">
    <property type="entry name" value="bHLH_TS_PTF1A"/>
    <property type="match status" value="1"/>
</dbReference>
<keyword evidence="1" id="KW-0805">Transcription regulation</keyword>
<dbReference type="GeneID" id="108968658"/>
<evidence type="ECO:0000313" key="7">
    <source>
        <dbReference type="EMBL" id="JAI41155.1"/>
    </source>
</evidence>
<keyword evidence="2" id="KW-0238">DNA-binding</keyword>
<evidence type="ECO:0000259" key="6">
    <source>
        <dbReference type="PROSITE" id="PS50888"/>
    </source>
</evidence>
<reference evidence="7" key="1">
    <citation type="submission" date="2015-06" db="EMBL/GenBank/DDBJ databases">
        <authorList>
            <person name="Hoefler B.C."/>
            <person name="Straight P.D."/>
        </authorList>
    </citation>
    <scope>NUCLEOTIDE SEQUENCE</scope>
</reference>
<gene>
    <name evidence="7" type="primary">ptf1a</name>
    <name evidence="7" type="ORF">c0_g1_i1</name>
</gene>
<evidence type="ECO:0000256" key="4">
    <source>
        <dbReference type="ARBA" id="ARBA00023242"/>
    </source>
</evidence>
<feature type="domain" description="BHLH" evidence="6">
    <location>
        <begin position="123"/>
        <end position="175"/>
    </location>
</feature>
<dbReference type="EMBL" id="GDHF01011159">
    <property type="protein sequence ID" value="JAI41155.1"/>
    <property type="molecule type" value="Transcribed_RNA"/>
</dbReference>
<dbReference type="PANTHER" id="PTHR23349:SF112">
    <property type="entry name" value="48 RELATED 1, ISOFORM B"/>
    <property type="match status" value="1"/>
</dbReference>
<feature type="compositionally biased region" description="Low complexity" evidence="5">
    <location>
        <begin position="267"/>
        <end position="299"/>
    </location>
</feature>
<dbReference type="Gene3D" id="4.10.280.10">
    <property type="entry name" value="Helix-loop-helix DNA-binding domain"/>
    <property type="match status" value="1"/>
</dbReference>
<evidence type="ECO:0000256" key="2">
    <source>
        <dbReference type="ARBA" id="ARBA00023125"/>
    </source>
</evidence>
<dbReference type="GO" id="GO:0000977">
    <property type="term" value="F:RNA polymerase II transcription regulatory region sequence-specific DNA binding"/>
    <property type="evidence" value="ECO:0007669"/>
    <property type="project" value="TreeGrafter"/>
</dbReference>
<dbReference type="InterPro" id="IPR050283">
    <property type="entry name" value="E-box_TF_Regulators"/>
</dbReference>
<evidence type="ECO:0000256" key="5">
    <source>
        <dbReference type="SAM" id="MobiDB-lite"/>
    </source>
</evidence>
<dbReference type="InterPro" id="IPR036638">
    <property type="entry name" value="HLH_DNA-bd_sf"/>
</dbReference>
<dbReference type="CTD" id="2768661"/>
<keyword evidence="3" id="KW-0804">Transcription</keyword>
<dbReference type="GO" id="GO:0000981">
    <property type="term" value="F:DNA-binding transcription factor activity, RNA polymerase II-specific"/>
    <property type="evidence" value="ECO:0007669"/>
    <property type="project" value="TreeGrafter"/>
</dbReference>
<protein>
    <submittedName>
        <fullName evidence="7">Pancreas transcription factor 1 subunit alpha</fullName>
    </submittedName>
</protein>
<dbReference type="SUPFAM" id="SSF47459">
    <property type="entry name" value="HLH, helix-loop-helix DNA-binding domain"/>
    <property type="match status" value="1"/>
</dbReference>
<feature type="compositionally biased region" description="Polar residues" evidence="5">
    <location>
        <begin position="256"/>
        <end position="266"/>
    </location>
</feature>
<feature type="compositionally biased region" description="Gly residues" evidence="5">
    <location>
        <begin position="308"/>
        <end position="327"/>
    </location>
</feature>
<dbReference type="GO" id="GO:0032502">
    <property type="term" value="P:developmental process"/>
    <property type="evidence" value="ECO:0007669"/>
    <property type="project" value="TreeGrafter"/>
</dbReference>
<dbReference type="FunFam" id="4.10.280.10:FF:000035">
    <property type="entry name" value="Pancreas-specific transcription factor 1a"/>
    <property type="match status" value="1"/>
</dbReference>
<dbReference type="AlphaFoldDB" id="A0A0K8VRG0"/>
<accession>A0A0K8VRG0</accession>
<feature type="compositionally biased region" description="Acidic residues" evidence="5">
    <location>
        <begin position="78"/>
        <end position="92"/>
    </location>
</feature>
<dbReference type="Pfam" id="PF00010">
    <property type="entry name" value="HLH"/>
    <property type="match status" value="1"/>
</dbReference>
<organism evidence="7">
    <name type="scientific">Bactrocera latifrons</name>
    <name type="common">Malaysian fruit fly</name>
    <name type="synonym">Chaetodacus latifrons</name>
    <dbReference type="NCBI Taxonomy" id="174628"/>
    <lineage>
        <taxon>Eukaryota</taxon>
        <taxon>Metazoa</taxon>
        <taxon>Ecdysozoa</taxon>
        <taxon>Arthropoda</taxon>
        <taxon>Hexapoda</taxon>
        <taxon>Insecta</taxon>
        <taxon>Pterygota</taxon>
        <taxon>Neoptera</taxon>
        <taxon>Endopterygota</taxon>
        <taxon>Diptera</taxon>
        <taxon>Brachycera</taxon>
        <taxon>Muscomorpha</taxon>
        <taxon>Tephritoidea</taxon>
        <taxon>Tephritidae</taxon>
        <taxon>Bactrocera</taxon>
        <taxon>Bactrocera</taxon>
    </lineage>
</organism>
<dbReference type="SMART" id="SM00353">
    <property type="entry name" value="HLH"/>
    <property type="match status" value="1"/>
</dbReference>
<dbReference type="OrthoDB" id="10048995at2759"/>
<sequence length="346" mass="38478">MPIIQLNKCVYERLDESTSEGNYISNNNINTRQSAPLTNITAKMFSLDNFDLEATMARHFFEGSQATNGSSSSSEFFFGDDDNSSESDEDDAYSSGFNSDQENNEKSRLHKTRRLKCASQMAQQRQAANLRERRRMQSINEAFEGLRSHIPTLPYEKRLSKVDTLKLAISYITFLSEMVKKDKNGNEPGLSLQRNYQKEPPKKIILKDRSGGIAHSLSWYRKGDRYPGSKLYARTWTPEDPRAPTHSSHHQHNHNGVHQSLGQMPLQQQQQHQQHQITTTSQQFHNHNQNSNQSDDSTSGYSNLGEGSSTGGGSTSTEGYCGGGADGIGASKLQSGGGNGVHQNGI</sequence>
<dbReference type="InterPro" id="IPR011598">
    <property type="entry name" value="bHLH_dom"/>
</dbReference>